<dbReference type="SUPFAM" id="SSF57440">
    <property type="entry name" value="Kringle-like"/>
    <property type="match status" value="1"/>
</dbReference>
<dbReference type="InterPro" id="IPR013806">
    <property type="entry name" value="Kringle-like"/>
</dbReference>
<evidence type="ECO:0000259" key="4">
    <source>
        <dbReference type="PROSITE" id="PS50070"/>
    </source>
</evidence>
<dbReference type="PROSITE" id="PS50070">
    <property type="entry name" value="KRINGLE_2"/>
    <property type="match status" value="1"/>
</dbReference>
<proteinExistence type="predicted"/>
<evidence type="ECO:0000256" key="2">
    <source>
        <dbReference type="ARBA" id="ARBA00023157"/>
    </source>
</evidence>
<dbReference type="STRING" id="303518.ENSPNYP00000011756"/>
<dbReference type="PRINTS" id="PR00018">
    <property type="entry name" value="KRINGLE"/>
</dbReference>
<dbReference type="GeneTree" id="ENSGT00940000155208"/>
<protein>
    <recommendedName>
        <fullName evidence="4">Kringle domain-containing protein</fullName>
    </recommendedName>
</protein>
<dbReference type="SMART" id="SM00130">
    <property type="entry name" value="KR"/>
    <property type="match status" value="1"/>
</dbReference>
<dbReference type="InterPro" id="IPR000001">
    <property type="entry name" value="Kringle"/>
</dbReference>
<keyword evidence="1 3" id="KW-0420">Kringle</keyword>
<feature type="domain" description="Kringle" evidence="4">
    <location>
        <begin position="9"/>
        <end position="85"/>
    </location>
</feature>
<evidence type="ECO:0000256" key="3">
    <source>
        <dbReference type="PROSITE-ProRule" id="PRU00121"/>
    </source>
</evidence>
<dbReference type="PROSITE" id="PS00021">
    <property type="entry name" value="KRINGLE_1"/>
    <property type="match status" value="1"/>
</dbReference>
<dbReference type="PANTHER" id="PTHR24261:SF7">
    <property type="entry name" value="KRINGLE DOMAIN-CONTAINING PROTEIN"/>
    <property type="match status" value="1"/>
</dbReference>
<dbReference type="CDD" id="cd00108">
    <property type="entry name" value="KR"/>
    <property type="match status" value="1"/>
</dbReference>
<accession>A0A3B4FR58</accession>
<dbReference type="InterPro" id="IPR050759">
    <property type="entry name" value="Serine_protease_kringle"/>
</dbReference>
<reference evidence="5" key="1">
    <citation type="submission" date="2023-09" db="UniProtKB">
        <authorList>
            <consortium name="Ensembl"/>
        </authorList>
    </citation>
    <scope>IDENTIFICATION</scope>
</reference>
<sequence>LSHGNHFYPCVNGKGIDHRGTKSITRSGKVCQRWNQTTHMMYCIQQPSPSLESNFCRNPDELSDGPWCYTTDPNTRWEYCDISSCTGSIHKSFILYLILFYFIFI</sequence>
<dbReference type="InterPro" id="IPR038178">
    <property type="entry name" value="Kringle_sf"/>
</dbReference>
<dbReference type="InterPro" id="IPR018056">
    <property type="entry name" value="Kringle_CS"/>
</dbReference>
<name>A0A3B4FR58_9CICH</name>
<dbReference type="GO" id="GO:0005102">
    <property type="term" value="F:signaling receptor binding"/>
    <property type="evidence" value="ECO:0007669"/>
    <property type="project" value="TreeGrafter"/>
</dbReference>
<dbReference type="PANTHER" id="PTHR24261">
    <property type="entry name" value="PLASMINOGEN-RELATED"/>
    <property type="match status" value="1"/>
</dbReference>
<organism evidence="5">
    <name type="scientific">Pundamilia nyererei</name>
    <dbReference type="NCBI Taxonomy" id="303518"/>
    <lineage>
        <taxon>Eukaryota</taxon>
        <taxon>Metazoa</taxon>
        <taxon>Chordata</taxon>
        <taxon>Craniata</taxon>
        <taxon>Vertebrata</taxon>
        <taxon>Euteleostomi</taxon>
        <taxon>Actinopterygii</taxon>
        <taxon>Neopterygii</taxon>
        <taxon>Teleostei</taxon>
        <taxon>Neoteleostei</taxon>
        <taxon>Acanthomorphata</taxon>
        <taxon>Ovalentaria</taxon>
        <taxon>Cichlomorphae</taxon>
        <taxon>Cichliformes</taxon>
        <taxon>Cichlidae</taxon>
        <taxon>African cichlids</taxon>
        <taxon>Pseudocrenilabrinae</taxon>
        <taxon>Haplochromini</taxon>
        <taxon>Pundamilia</taxon>
    </lineage>
</organism>
<dbReference type="AlphaFoldDB" id="A0A3B4FR58"/>
<evidence type="ECO:0000256" key="1">
    <source>
        <dbReference type="ARBA" id="ARBA00022572"/>
    </source>
</evidence>
<keyword evidence="2" id="KW-1015">Disulfide bond</keyword>
<dbReference type="Gene3D" id="2.40.20.10">
    <property type="entry name" value="Plasminogen Kringle 4"/>
    <property type="match status" value="1"/>
</dbReference>
<dbReference type="GO" id="GO:0004175">
    <property type="term" value="F:endopeptidase activity"/>
    <property type="evidence" value="ECO:0007669"/>
    <property type="project" value="TreeGrafter"/>
</dbReference>
<dbReference type="Ensembl" id="ENSPNYT00000012037.1">
    <property type="protein sequence ID" value="ENSPNYP00000011756.1"/>
    <property type="gene ID" value="ENSPNYG00000008916.1"/>
</dbReference>
<dbReference type="GO" id="GO:0005615">
    <property type="term" value="C:extracellular space"/>
    <property type="evidence" value="ECO:0007669"/>
    <property type="project" value="TreeGrafter"/>
</dbReference>
<dbReference type="Pfam" id="PF00051">
    <property type="entry name" value="Kringle"/>
    <property type="match status" value="1"/>
</dbReference>
<comment type="caution">
    <text evidence="3">Lacks conserved residue(s) required for the propagation of feature annotation.</text>
</comment>
<evidence type="ECO:0000313" key="5">
    <source>
        <dbReference type="Ensembl" id="ENSPNYP00000011756.1"/>
    </source>
</evidence>